<keyword evidence="2" id="KW-0472">Membrane</keyword>
<dbReference type="EMBL" id="JAJSOF020000033">
    <property type="protein sequence ID" value="KAJ4429828.1"/>
    <property type="molecule type" value="Genomic_DNA"/>
</dbReference>
<feature type="transmembrane region" description="Helical" evidence="2">
    <location>
        <begin position="208"/>
        <end position="229"/>
    </location>
</feature>
<dbReference type="Proteomes" id="UP001148838">
    <property type="component" value="Unassembled WGS sequence"/>
</dbReference>
<dbReference type="InterPro" id="IPR017853">
    <property type="entry name" value="GH"/>
</dbReference>
<dbReference type="PANTHER" id="PTHR10357">
    <property type="entry name" value="ALPHA-AMYLASE FAMILY MEMBER"/>
    <property type="match status" value="1"/>
</dbReference>
<dbReference type="SUPFAM" id="SSF51445">
    <property type="entry name" value="(Trans)glycosidases"/>
    <property type="match status" value="1"/>
</dbReference>
<evidence type="ECO:0000313" key="5">
    <source>
        <dbReference type="Proteomes" id="UP001148838"/>
    </source>
</evidence>
<feature type="compositionally biased region" description="Polar residues" evidence="1">
    <location>
        <begin position="116"/>
        <end position="126"/>
    </location>
</feature>
<evidence type="ECO:0000256" key="1">
    <source>
        <dbReference type="SAM" id="MobiDB-lite"/>
    </source>
</evidence>
<evidence type="ECO:0000256" key="2">
    <source>
        <dbReference type="SAM" id="Phobius"/>
    </source>
</evidence>
<proteinExistence type="predicted"/>
<dbReference type="Gene3D" id="3.20.20.80">
    <property type="entry name" value="Glycosidases"/>
    <property type="match status" value="1"/>
</dbReference>
<name>A0ABQ8S797_PERAM</name>
<dbReference type="PANTHER" id="PTHR10357:SF225">
    <property type="entry name" value="MALTASE 1-LIKE PROTEIN"/>
    <property type="match status" value="1"/>
</dbReference>
<evidence type="ECO:0000313" key="4">
    <source>
        <dbReference type="EMBL" id="KAJ4429828.1"/>
    </source>
</evidence>
<feature type="region of interest" description="Disordered" evidence="1">
    <location>
        <begin position="101"/>
        <end position="137"/>
    </location>
</feature>
<organism evidence="4 5">
    <name type="scientific">Periplaneta americana</name>
    <name type="common">American cockroach</name>
    <name type="synonym">Blatta americana</name>
    <dbReference type="NCBI Taxonomy" id="6978"/>
    <lineage>
        <taxon>Eukaryota</taxon>
        <taxon>Metazoa</taxon>
        <taxon>Ecdysozoa</taxon>
        <taxon>Arthropoda</taxon>
        <taxon>Hexapoda</taxon>
        <taxon>Insecta</taxon>
        <taxon>Pterygota</taxon>
        <taxon>Neoptera</taxon>
        <taxon>Polyneoptera</taxon>
        <taxon>Dictyoptera</taxon>
        <taxon>Blattodea</taxon>
        <taxon>Blattoidea</taxon>
        <taxon>Blattidae</taxon>
        <taxon>Blattinae</taxon>
        <taxon>Periplaneta</taxon>
    </lineage>
</organism>
<dbReference type="SMART" id="SM00642">
    <property type="entry name" value="Aamy"/>
    <property type="match status" value="1"/>
</dbReference>
<keyword evidence="2" id="KW-0812">Transmembrane</keyword>
<dbReference type="InterPro" id="IPR006047">
    <property type="entry name" value="GH13_cat_dom"/>
</dbReference>
<dbReference type="Pfam" id="PF00128">
    <property type="entry name" value="Alpha-amylase"/>
    <property type="match status" value="1"/>
</dbReference>
<keyword evidence="5" id="KW-1185">Reference proteome</keyword>
<comment type="caution">
    <text evidence="4">The sequence shown here is derived from an EMBL/GenBank/DDBJ whole genome shotgun (WGS) entry which is preliminary data.</text>
</comment>
<feature type="compositionally biased region" description="Low complexity" evidence="1">
    <location>
        <begin position="127"/>
        <end position="137"/>
    </location>
</feature>
<accession>A0ABQ8S797</accession>
<feature type="domain" description="Glycosyl hydrolase family 13 catalytic" evidence="3">
    <location>
        <begin position="249"/>
        <end position="587"/>
    </location>
</feature>
<sequence>MSVPVESGMITTILPEVCYPNVDATAGLVPSPVIEFLADEEAASTCPLLTPSPPAEFEHPLSITPTTGMAYERQISPTSIDELSSLPVLNGNATLGFVGLAATDMPPNEHNDSRNSQEATQEFNPTSSVQSVMESSSSSSSVMQEPTVCAQLLSSHHYQHLTKASDVDPFACQENGGKPPLTGLQLAVRKSPDDFCFIDWNWPLIRKFSFWGAISLLVACLCIVITLIVRLPTKCNPQHDWWQGTLFYEVFPASFKDENSDGIGDLRGIGRQAEYFTSIGVKVVRLNSIFYAEHYPENYDQVQNLTEIAPVLGTIKDFNYAVNMLHKRNISVVLDLPVSPYIKQLTLREKENQAEADIDNERTNWIPFMDFIMENENETENRLSAEAPNRIKRMEIQSDNMITNAISYWLKNGVDGIYLKGLEYLIDEPDFAAQVREWKKVTKSFNQGLEHEKILMCSMDVLNDLDVEEDSRKVTAVLNNMDLIDVRLDIINGGIKGLKKQVDTVVKVLYKEPSYPWIHWHMGSIDTKRLTSQLPIANASLAAIMFEMMLPGTPSVFYGDEIGLEDLKDPDGERRDISHTHHLSPMHWTAQYPGLGFTLTDLLPWLPSSSAWSNVAAGHQKIIQLLSRLRDEAPSIYMNGVYKDHENLPNYDIKTVGNDIIIVERSYPRLHSYVVVSNFGSQTQIKDLSSIYYGGEVMADLRGRIGHYLDFHALTLFAGESLVIKLHK</sequence>
<gene>
    <name evidence="4" type="ORF">ANN_22032</name>
</gene>
<keyword evidence="2" id="KW-1133">Transmembrane helix</keyword>
<reference evidence="4 5" key="1">
    <citation type="journal article" date="2022" name="Allergy">
        <title>Genome assembly and annotation of Periplaneta americana reveal a comprehensive cockroach allergen profile.</title>
        <authorList>
            <person name="Wang L."/>
            <person name="Xiong Q."/>
            <person name="Saelim N."/>
            <person name="Wang L."/>
            <person name="Nong W."/>
            <person name="Wan A.T."/>
            <person name="Shi M."/>
            <person name="Liu X."/>
            <person name="Cao Q."/>
            <person name="Hui J.H.L."/>
            <person name="Sookrung N."/>
            <person name="Leung T.F."/>
            <person name="Tungtrongchitr A."/>
            <person name="Tsui S.K.W."/>
        </authorList>
    </citation>
    <scope>NUCLEOTIDE SEQUENCE [LARGE SCALE GENOMIC DNA]</scope>
    <source>
        <strain evidence="4">PWHHKU_190912</strain>
    </source>
</reference>
<evidence type="ECO:0000259" key="3">
    <source>
        <dbReference type="SMART" id="SM00642"/>
    </source>
</evidence>
<protein>
    <recommendedName>
        <fullName evidence="3">Glycosyl hydrolase family 13 catalytic domain-containing protein</fullName>
    </recommendedName>
</protein>